<dbReference type="EMBL" id="JAHRIQ010023927">
    <property type="protein sequence ID" value="MEQ2228592.1"/>
    <property type="molecule type" value="Genomic_DNA"/>
</dbReference>
<proteinExistence type="predicted"/>
<sequence length="111" mass="12025">MDLNMMIQRSSIGFRSGERGGQLMVLIPSSSRNCCILLPLKAGNYHAPGGTLHCRSRGPKNGSKDFISIPNGSQSAIMFTVQVCACGYASPDQNRPTTKQIMLNSSKTFNE</sequence>
<reference evidence="1 2" key="1">
    <citation type="submission" date="2021-06" db="EMBL/GenBank/DDBJ databases">
        <authorList>
            <person name="Palmer J.M."/>
        </authorList>
    </citation>
    <scope>NUCLEOTIDE SEQUENCE [LARGE SCALE GENOMIC DNA]</scope>
    <source>
        <strain evidence="2">if_2019</strain>
        <tissue evidence="1">Muscle</tissue>
    </source>
</reference>
<protein>
    <submittedName>
        <fullName evidence="1">Uncharacterized protein</fullName>
    </submittedName>
</protein>
<dbReference type="Proteomes" id="UP001482620">
    <property type="component" value="Unassembled WGS sequence"/>
</dbReference>
<keyword evidence="2" id="KW-1185">Reference proteome</keyword>
<accession>A0ABV0TAL1</accession>
<name>A0ABV0TAL1_9TELE</name>
<comment type="caution">
    <text evidence="1">The sequence shown here is derived from an EMBL/GenBank/DDBJ whole genome shotgun (WGS) entry which is preliminary data.</text>
</comment>
<gene>
    <name evidence="1" type="ORF">ILYODFUR_010420</name>
</gene>
<evidence type="ECO:0000313" key="1">
    <source>
        <dbReference type="EMBL" id="MEQ2228592.1"/>
    </source>
</evidence>
<evidence type="ECO:0000313" key="2">
    <source>
        <dbReference type="Proteomes" id="UP001482620"/>
    </source>
</evidence>
<organism evidence="1 2">
    <name type="scientific">Ilyodon furcidens</name>
    <name type="common">goldbreast splitfin</name>
    <dbReference type="NCBI Taxonomy" id="33524"/>
    <lineage>
        <taxon>Eukaryota</taxon>
        <taxon>Metazoa</taxon>
        <taxon>Chordata</taxon>
        <taxon>Craniata</taxon>
        <taxon>Vertebrata</taxon>
        <taxon>Euteleostomi</taxon>
        <taxon>Actinopterygii</taxon>
        <taxon>Neopterygii</taxon>
        <taxon>Teleostei</taxon>
        <taxon>Neoteleostei</taxon>
        <taxon>Acanthomorphata</taxon>
        <taxon>Ovalentaria</taxon>
        <taxon>Atherinomorphae</taxon>
        <taxon>Cyprinodontiformes</taxon>
        <taxon>Goodeidae</taxon>
        <taxon>Ilyodon</taxon>
    </lineage>
</organism>